<dbReference type="Proteomes" id="UP000011115">
    <property type="component" value="Unassembled WGS sequence"/>
</dbReference>
<evidence type="ECO:0000313" key="2">
    <source>
        <dbReference type="EnsemblPlants" id="PGSC0003DMT400086742"/>
    </source>
</evidence>
<evidence type="ECO:0000313" key="3">
    <source>
        <dbReference type="Proteomes" id="UP000011115"/>
    </source>
</evidence>
<sequence length="273" mass="30066">MKAEKKGKDITGKKGAKRLKKLKEACQPWEEPTWLWKWTIGGPPNGSATSTLIALSHKTLRIKIQEDEMSVKRSNGNQLGHQDDIGNLNDVNNLIKLGGIGVIRLPPAVGNDVFYVTSTMLQLLQMKELYGELAHEDPHDHIRNFVDICGPFSFKVALHTSYEMARGPWSWLGGVSMVRKWQAIASRPTRGTTTCGSPREGALGLWAKGTRCLATASRPRMGPQLMDPHVVLGSSLKVEKLKFWKMAARQAKGSIGDSPNRSASPTWITVGTT</sequence>
<dbReference type="EnsemblPlants" id="PGSC0003DMT400086742">
    <property type="protein sequence ID" value="PGSC0003DMT400086742"/>
    <property type="gene ID" value="PGSC0003DMG400036313"/>
</dbReference>
<keyword evidence="3" id="KW-1185">Reference proteome</keyword>
<dbReference type="AlphaFoldDB" id="M1DCE4"/>
<organism evidence="2 3">
    <name type="scientific">Solanum tuberosum</name>
    <name type="common">Potato</name>
    <dbReference type="NCBI Taxonomy" id="4113"/>
    <lineage>
        <taxon>Eukaryota</taxon>
        <taxon>Viridiplantae</taxon>
        <taxon>Streptophyta</taxon>
        <taxon>Embryophyta</taxon>
        <taxon>Tracheophyta</taxon>
        <taxon>Spermatophyta</taxon>
        <taxon>Magnoliopsida</taxon>
        <taxon>eudicotyledons</taxon>
        <taxon>Gunneridae</taxon>
        <taxon>Pentapetalae</taxon>
        <taxon>asterids</taxon>
        <taxon>lamiids</taxon>
        <taxon>Solanales</taxon>
        <taxon>Solanaceae</taxon>
        <taxon>Solanoideae</taxon>
        <taxon>Solaneae</taxon>
        <taxon>Solanum</taxon>
    </lineage>
</organism>
<dbReference type="Gramene" id="PGSC0003DMT400086742">
    <property type="protein sequence ID" value="PGSC0003DMT400086742"/>
    <property type="gene ID" value="PGSC0003DMG400036313"/>
</dbReference>
<proteinExistence type="predicted"/>
<protein>
    <submittedName>
        <fullName evidence="2">Uncharacterized protein</fullName>
    </submittedName>
</protein>
<name>M1DCE4_SOLTU</name>
<reference evidence="3" key="1">
    <citation type="journal article" date="2011" name="Nature">
        <title>Genome sequence and analysis of the tuber crop potato.</title>
        <authorList>
            <consortium name="The Potato Genome Sequencing Consortium"/>
        </authorList>
    </citation>
    <scope>NUCLEOTIDE SEQUENCE [LARGE SCALE GENOMIC DNA]</scope>
    <source>
        <strain evidence="3">cv. DM1-3 516 R44</strain>
    </source>
</reference>
<dbReference type="PaxDb" id="4113-PGSC0003DMT400086742"/>
<feature type="compositionally biased region" description="Polar residues" evidence="1">
    <location>
        <begin position="257"/>
        <end position="273"/>
    </location>
</feature>
<feature type="region of interest" description="Disordered" evidence="1">
    <location>
        <begin position="254"/>
        <end position="273"/>
    </location>
</feature>
<evidence type="ECO:0000256" key="1">
    <source>
        <dbReference type="SAM" id="MobiDB-lite"/>
    </source>
</evidence>
<dbReference type="InParanoid" id="M1DCE4"/>
<reference evidence="2" key="2">
    <citation type="submission" date="2015-06" db="UniProtKB">
        <authorList>
            <consortium name="EnsemblPlants"/>
        </authorList>
    </citation>
    <scope>IDENTIFICATION</scope>
    <source>
        <strain evidence="2">DM1-3 516 R44</strain>
    </source>
</reference>
<accession>M1DCE4</accession>
<dbReference type="HOGENOM" id="CLU_1020862_0_0_1"/>